<comment type="caution">
    <text evidence="2">The sequence shown here is derived from an EMBL/GenBank/DDBJ whole genome shotgun (WGS) entry which is preliminary data.</text>
</comment>
<keyword evidence="3" id="KW-1185">Reference proteome</keyword>
<proteinExistence type="predicted"/>
<dbReference type="EMBL" id="JBBKAM010000002">
    <property type="protein sequence ID" value="MEJ8640579.1"/>
    <property type="molecule type" value="Genomic_DNA"/>
</dbReference>
<evidence type="ECO:0000259" key="1">
    <source>
        <dbReference type="Pfam" id="PF06054"/>
    </source>
</evidence>
<accession>A0ABU8TY83</accession>
<name>A0ABU8TY83_9ACTN</name>
<dbReference type="Pfam" id="PF06054">
    <property type="entry name" value="CoiA_nuc"/>
    <property type="match status" value="1"/>
</dbReference>
<sequence>MAFRAVHANWGTVFAHLPDLGCGQAWEAVWKVKPPAPISCAECRHPMYAKTSRAGMRFFAHAPHAPDCEIAREGESEAHHLLKLELAWAARDAGAHAELEVRAPDGSWRADVLASAPDGSWRIALEAQLSPITDTDIAARTERMRQHGVAACWFSDRPRPPWLGRIPSVRVAREQDGGALSVAEGLVRFDGGSWRRVQATALPDFLRWVFTGQAVPHAVKSSYAYEDGLRSLPVAWTHPRYVEAEETHLAEEERRRLAFEAQAAIRKRRLDARKAVVREGNAASRARALRKAVKAEEAAEDTPAAAELREKAGRRRGVRRAIAYLSRAHGVTAAVGWSVADPCWAGGIPLVDGEGVPVAVFNPSRRLLRGQAYLLLAGMLLLFGDELALKHFSRYAYGAPKRPKDQRTEVVQLDFCACQAPELVAKIEGRQYPARPSDSFGAAAALYLAQCQICGGAYKLPWRRVVPAVLDGTAASG</sequence>
<feature type="domain" description="Competence protein CoiA nuclease-like" evidence="1">
    <location>
        <begin position="75"/>
        <end position="155"/>
    </location>
</feature>
<protein>
    <submittedName>
        <fullName evidence="2">Competence protein CoiA family protein</fullName>
    </submittedName>
</protein>
<reference evidence="2 3" key="1">
    <citation type="submission" date="2024-03" db="EMBL/GenBank/DDBJ databases">
        <title>Novel Streptomyces species of biotechnological and ecological value are a feature of Machair soil.</title>
        <authorList>
            <person name="Prole J.R."/>
            <person name="Goodfellow M."/>
            <person name="Allenby N."/>
            <person name="Ward A.C."/>
        </authorList>
    </citation>
    <scope>NUCLEOTIDE SEQUENCE [LARGE SCALE GENOMIC DNA]</scope>
    <source>
        <strain evidence="2 3">MS1.HAVA.3</strain>
    </source>
</reference>
<evidence type="ECO:0000313" key="3">
    <source>
        <dbReference type="Proteomes" id="UP001382904"/>
    </source>
</evidence>
<gene>
    <name evidence="2" type="ORF">WKI68_02285</name>
</gene>
<evidence type="ECO:0000313" key="2">
    <source>
        <dbReference type="EMBL" id="MEJ8640579.1"/>
    </source>
</evidence>
<organism evidence="2 3">
    <name type="scientific">Streptomyces caledonius</name>
    <dbReference type="NCBI Taxonomy" id="3134107"/>
    <lineage>
        <taxon>Bacteria</taxon>
        <taxon>Bacillati</taxon>
        <taxon>Actinomycetota</taxon>
        <taxon>Actinomycetes</taxon>
        <taxon>Kitasatosporales</taxon>
        <taxon>Streptomycetaceae</taxon>
        <taxon>Streptomyces</taxon>
    </lineage>
</organism>
<dbReference type="Proteomes" id="UP001382904">
    <property type="component" value="Unassembled WGS sequence"/>
</dbReference>
<dbReference type="InterPro" id="IPR010330">
    <property type="entry name" value="CoiA_nuc"/>
</dbReference>